<dbReference type="PROSITE" id="PS51900">
    <property type="entry name" value="CB"/>
    <property type="match status" value="1"/>
</dbReference>
<proteinExistence type="inferred from homology"/>
<protein>
    <recommendedName>
        <fullName evidence="10">Tyr recombinase domain-containing protein</fullName>
    </recommendedName>
</protein>
<dbReference type="CDD" id="cd01189">
    <property type="entry name" value="INT_ICEBs1_C_like"/>
    <property type="match status" value="1"/>
</dbReference>
<dbReference type="GO" id="GO:0003677">
    <property type="term" value="F:DNA binding"/>
    <property type="evidence" value="ECO:0007669"/>
    <property type="project" value="UniProtKB-UniRule"/>
</dbReference>
<dbReference type="InterPro" id="IPR002104">
    <property type="entry name" value="Integrase_catalytic"/>
</dbReference>
<dbReference type="InterPro" id="IPR013762">
    <property type="entry name" value="Integrase-like_cat_sf"/>
</dbReference>
<keyword evidence="4" id="KW-0233">DNA recombination</keyword>
<comment type="caution">
    <text evidence="8">The sequence shown here is derived from an EMBL/GenBank/DDBJ whole genome shotgun (WGS) entry which is preliminary data.</text>
</comment>
<evidence type="ECO:0008006" key="10">
    <source>
        <dbReference type="Google" id="ProtNLM"/>
    </source>
</evidence>
<dbReference type="Pfam" id="PF14659">
    <property type="entry name" value="Phage_int_SAM_3"/>
    <property type="match status" value="1"/>
</dbReference>
<dbReference type="GO" id="GO:0006310">
    <property type="term" value="P:DNA recombination"/>
    <property type="evidence" value="ECO:0007669"/>
    <property type="project" value="UniProtKB-KW"/>
</dbReference>
<dbReference type="Proteomes" id="UP000176445">
    <property type="component" value="Unassembled WGS sequence"/>
</dbReference>
<evidence type="ECO:0000256" key="5">
    <source>
        <dbReference type="PROSITE-ProRule" id="PRU01248"/>
    </source>
</evidence>
<reference evidence="8 9" key="1">
    <citation type="journal article" date="2016" name="Nat. Commun.">
        <title>Thousands of microbial genomes shed light on interconnected biogeochemical processes in an aquifer system.</title>
        <authorList>
            <person name="Anantharaman K."/>
            <person name="Brown C.T."/>
            <person name="Hug L.A."/>
            <person name="Sharon I."/>
            <person name="Castelle C.J."/>
            <person name="Probst A.J."/>
            <person name="Thomas B.C."/>
            <person name="Singh A."/>
            <person name="Wilkins M.J."/>
            <person name="Karaoz U."/>
            <person name="Brodie E.L."/>
            <person name="Williams K.H."/>
            <person name="Hubbard S.S."/>
            <person name="Banfield J.F."/>
        </authorList>
    </citation>
    <scope>NUCLEOTIDE SEQUENCE [LARGE SCALE GENOMIC DNA]</scope>
</reference>
<dbReference type="PROSITE" id="PS51898">
    <property type="entry name" value="TYR_RECOMBINASE"/>
    <property type="match status" value="1"/>
</dbReference>
<dbReference type="Gene3D" id="1.10.150.130">
    <property type="match status" value="1"/>
</dbReference>
<accession>A0A1F6CN36</accession>
<dbReference type="SUPFAM" id="SSF56349">
    <property type="entry name" value="DNA breaking-rejoining enzymes"/>
    <property type="match status" value="1"/>
</dbReference>
<dbReference type="Pfam" id="PF00589">
    <property type="entry name" value="Phage_integrase"/>
    <property type="match status" value="1"/>
</dbReference>
<dbReference type="PANTHER" id="PTHR30349">
    <property type="entry name" value="PHAGE INTEGRASE-RELATED"/>
    <property type="match status" value="1"/>
</dbReference>
<evidence type="ECO:0000256" key="2">
    <source>
        <dbReference type="ARBA" id="ARBA00022908"/>
    </source>
</evidence>
<sequence>MAVRMIKKSWWIDFRANHLRYRRRSPENSRAGALAYEALLRRKLARGETIDKPDRAAEADQTFGQFAQKWFDEYVVPNNKQQEQRMKHYILRSSLIPFFGKIPLAGITTHHVEQFKARTLKGGVSRKTINNRLAVLGKCMRTAYEWYGLPGTPPKIKLLKCPPPSTDHLSPDECELLLSNASDVIGEIILMALRTGMRQGEIRGLQWSSIDWENRSITVRHSLNDRAKKLESPKSNRERVIPLDIDVYEMLFRRRKQTGFVFLSEDGTPFDSQRALRLLKKAREKAGLRHFTLHTLRHTFATHLATKGVPLNIVKDLLGHSTITMTMRYAHTDASAMRSAIDMMNPRTAVHADFGQPVGNQWVAAIRHEIKNA</sequence>
<dbReference type="InterPro" id="IPR050090">
    <property type="entry name" value="Tyrosine_recombinase_XerCD"/>
</dbReference>
<evidence type="ECO:0000256" key="4">
    <source>
        <dbReference type="ARBA" id="ARBA00023172"/>
    </source>
</evidence>
<feature type="domain" description="Core-binding (CB)" evidence="7">
    <location>
        <begin position="61"/>
        <end position="144"/>
    </location>
</feature>
<evidence type="ECO:0000259" key="7">
    <source>
        <dbReference type="PROSITE" id="PS51900"/>
    </source>
</evidence>
<keyword evidence="3 5" id="KW-0238">DNA-binding</keyword>
<gene>
    <name evidence="8" type="ORF">A2704_05800</name>
</gene>
<evidence type="ECO:0000313" key="8">
    <source>
        <dbReference type="EMBL" id="OGG50421.1"/>
    </source>
</evidence>
<dbReference type="EMBL" id="MFKW01000052">
    <property type="protein sequence ID" value="OGG50421.1"/>
    <property type="molecule type" value="Genomic_DNA"/>
</dbReference>
<evidence type="ECO:0000313" key="9">
    <source>
        <dbReference type="Proteomes" id="UP000176445"/>
    </source>
</evidence>
<dbReference type="AlphaFoldDB" id="A0A1F6CN36"/>
<organism evidence="8 9">
    <name type="scientific">Candidatus Kaiserbacteria bacterium RIFCSPHIGHO2_01_FULL_54_36b</name>
    <dbReference type="NCBI Taxonomy" id="1798483"/>
    <lineage>
        <taxon>Bacteria</taxon>
        <taxon>Candidatus Kaiseribacteriota</taxon>
    </lineage>
</organism>
<feature type="domain" description="Tyr recombinase" evidence="6">
    <location>
        <begin position="164"/>
        <end position="342"/>
    </location>
</feature>
<dbReference type="InterPro" id="IPR011010">
    <property type="entry name" value="DNA_brk_join_enz"/>
</dbReference>
<evidence type="ECO:0000259" key="6">
    <source>
        <dbReference type="PROSITE" id="PS51898"/>
    </source>
</evidence>
<evidence type="ECO:0000256" key="1">
    <source>
        <dbReference type="ARBA" id="ARBA00008857"/>
    </source>
</evidence>
<dbReference type="GO" id="GO:0015074">
    <property type="term" value="P:DNA integration"/>
    <property type="evidence" value="ECO:0007669"/>
    <property type="project" value="UniProtKB-KW"/>
</dbReference>
<dbReference type="InterPro" id="IPR004107">
    <property type="entry name" value="Integrase_SAM-like_N"/>
</dbReference>
<dbReference type="PANTHER" id="PTHR30349:SF64">
    <property type="entry name" value="PROPHAGE INTEGRASE INTD-RELATED"/>
    <property type="match status" value="1"/>
</dbReference>
<dbReference type="InterPro" id="IPR044068">
    <property type="entry name" value="CB"/>
</dbReference>
<dbReference type="InterPro" id="IPR010998">
    <property type="entry name" value="Integrase_recombinase_N"/>
</dbReference>
<evidence type="ECO:0000256" key="3">
    <source>
        <dbReference type="ARBA" id="ARBA00023125"/>
    </source>
</evidence>
<comment type="similarity">
    <text evidence="1">Belongs to the 'phage' integrase family.</text>
</comment>
<dbReference type="Gene3D" id="1.10.443.10">
    <property type="entry name" value="Intergrase catalytic core"/>
    <property type="match status" value="1"/>
</dbReference>
<keyword evidence="2" id="KW-0229">DNA integration</keyword>
<name>A0A1F6CN36_9BACT</name>